<comment type="caution">
    <text evidence="3">The sequence shown here is derived from an EMBL/GenBank/DDBJ whole genome shotgun (WGS) entry which is preliminary data.</text>
</comment>
<evidence type="ECO:0000259" key="2">
    <source>
        <dbReference type="SMART" id="SM00912"/>
    </source>
</evidence>
<evidence type="ECO:0000313" key="3">
    <source>
        <dbReference type="EMBL" id="MBD2606680.1"/>
    </source>
</evidence>
<keyword evidence="4" id="KW-1185">Reference proteome</keyword>
<dbReference type="SUPFAM" id="SSF51126">
    <property type="entry name" value="Pectin lyase-like"/>
    <property type="match status" value="5"/>
</dbReference>
<dbReference type="InterPro" id="IPR011050">
    <property type="entry name" value="Pectin_lyase_fold/virulence"/>
</dbReference>
<sequence length="1550" mass="155705">MQWSWKRLFILTTCCTLGLMTSVRAQVSADGTLSTTVTSPNNLNFTINNGDRVGGNLFHSFREFSVPNNGSAVFQNALDVQNIISRVTGGSLSQINGLIQAQGTANLFLLNPAGIFFGQNARLNIGGSFFATTADSLLFGDGIEFSATNPQAAPLLTVNIPIGLRFRDSPGNITNRSVVEDNTGFPVGLQVNPGNSLALVGGNVSLEQGGRLTAAGGRIELGGLAGAGTVGLQTTGNTFTLNFPANGLSNVSLLDDARVAVRSNGGGEIVVNANIFTATNGGRLVGGIEGIATRNGGDIIVNSNEFNISGVGLQSEFEAGIAQQVVDGASGNAGNIVVNTKSFNASSGAQLQNRVLSTGTGNAGNISITSNSLSLTNAFIDSSTSGNGNAGNISLQVGDAIAFTDSSIVTANVQPGASGRSGNIDIQGRSLTVTDGSQIQAGLFRQDSDLPGSIGTGGSIKINTSDFVDISGFSFSNGRSGIFTPAETGSNGPGGSIDITTGAFRLANFAIVIAGTANGNNGGDITINAKTFEATNGLVETTLSGQAEAGRLVSAGNIQLNVSDSVSLKDGSVINSSTSGQGNAGNISLQVGDAIALTNGSVINSSTFGQGNAGNISLQVGDAIALTNDSVINSSTSGIGNAGNISLQVGDAIALTDSSTITTNVQQGGSGIGGDIDIRGRSLTLTGGSQIQAGLFAETNGVPGGNGTGGSIKINASDFVDISGFNPVSRLRSGIFTPAETGSTGPGGSINITTGAFRLTNFGIVTARNDNGNNGGDITINAKTFEATNGLVQTSLSGQAETDGLFKAGDIQLNVTDSVTLKDSSRLISSSFGEGNAGNVTISADGAVSLENVSRIFSTIESTGKGNGGQVNIQAGSLSLKDGSTVGVSTFGQGNAGSVIIKVQNTFSADGVGTDGFSSGIFSSVAENGIGNAGGIDISTGTLSLFNGAVINASTFNRGNAGTVKIQASDISLDGVGTDGFSSGIFSTVQGDAVGNAGGIDITTGTLSLFNGAIINASTFATGDAGTVKIQASDSIFASGVGSNEVISSIQSNVQQNAIGNAGGIDISTKNLSFANGAEITAITFGRGNAGTVKIQASDISLDGVGSTGFSSGIFSTVQGDAVGNAGGIDISTGTLSLFNGAIINASTFATGDAGTVKIQASDSIFASGVGSNTVISSIRSNVQDNAIGNAGGIDISTKNLFFTNGAQIIANTLSNGNAGNVTISASDRVSFTGVNSGIFANTASGSTGNGGNITIQQEQNRFSTIAISDGAEVTVDSQGQGQGGEISITGNSLTLDRGIINASTASGDGGNINLNLRNFIRLRNESLISASAGGNGNGGNITINSPFIVAFPQNNDIIANAVGGSGGRVTINRSAILFGIAPLRRADLLRLLGDGNLDPRRLPTSDITAFSEQNSNFGDNVQVTSPDVDPSRGLVELPETVTDTTQQVAENPCRQGFGNEFIVTGRGGLPTSPNETLSSDNVRVDLLQPVASSGNSPSANIKPATTVTARRIPAQGWIFNDKGQVVLIAYDPTNTGSQRPFSTAACPAR</sequence>
<feature type="domain" description="Filamentous haemagglutinin FhaB/tRNA nuclease CdiA-like TPS" evidence="2">
    <location>
        <begin position="28"/>
        <end position="140"/>
    </location>
</feature>
<organism evidence="3 4">
    <name type="scientific">Scytonema hofmannii FACHB-248</name>
    <dbReference type="NCBI Taxonomy" id="1842502"/>
    <lineage>
        <taxon>Bacteria</taxon>
        <taxon>Bacillati</taxon>
        <taxon>Cyanobacteriota</taxon>
        <taxon>Cyanophyceae</taxon>
        <taxon>Nostocales</taxon>
        <taxon>Scytonemataceae</taxon>
        <taxon>Scytonema</taxon>
    </lineage>
</organism>
<dbReference type="InterPro" id="IPR008638">
    <property type="entry name" value="FhaB/CdiA-like_TPS"/>
</dbReference>
<dbReference type="EMBL" id="JACJTA010000045">
    <property type="protein sequence ID" value="MBD2606680.1"/>
    <property type="molecule type" value="Genomic_DNA"/>
</dbReference>
<gene>
    <name evidence="3" type="ORF">H6G81_19615</name>
</gene>
<dbReference type="SMART" id="SM00912">
    <property type="entry name" value="Haemagg_act"/>
    <property type="match status" value="1"/>
</dbReference>
<feature type="chain" id="PRO_5045208720" evidence="1">
    <location>
        <begin position="26"/>
        <end position="1550"/>
    </location>
</feature>
<dbReference type="Proteomes" id="UP000660380">
    <property type="component" value="Unassembled WGS sequence"/>
</dbReference>
<evidence type="ECO:0000256" key="1">
    <source>
        <dbReference type="SAM" id="SignalP"/>
    </source>
</evidence>
<feature type="signal peptide" evidence="1">
    <location>
        <begin position="1"/>
        <end position="25"/>
    </location>
</feature>
<keyword evidence="1" id="KW-0732">Signal</keyword>
<dbReference type="NCBIfam" id="TIGR01901">
    <property type="entry name" value="adhes_NPXG"/>
    <property type="match status" value="1"/>
</dbReference>
<reference evidence="3 4" key="1">
    <citation type="journal article" date="2020" name="ISME J.">
        <title>Comparative genomics reveals insights into cyanobacterial evolution and habitat adaptation.</title>
        <authorList>
            <person name="Chen M.Y."/>
            <person name="Teng W.K."/>
            <person name="Zhao L."/>
            <person name="Hu C.X."/>
            <person name="Zhou Y.K."/>
            <person name="Han B.P."/>
            <person name="Song L.R."/>
            <person name="Shu W.S."/>
        </authorList>
    </citation>
    <scope>NUCLEOTIDE SEQUENCE [LARGE SCALE GENOMIC DNA]</scope>
    <source>
        <strain evidence="3 4">FACHB-248</strain>
    </source>
</reference>
<dbReference type="Gene3D" id="2.160.20.10">
    <property type="entry name" value="Single-stranded right-handed beta-helix, Pectin lyase-like"/>
    <property type="match status" value="4"/>
</dbReference>
<dbReference type="Pfam" id="PF05860">
    <property type="entry name" value="TPS"/>
    <property type="match status" value="1"/>
</dbReference>
<proteinExistence type="predicted"/>
<protein>
    <submittedName>
        <fullName evidence="3">Filamentous hemagglutinin N-terminal domain-containing protein</fullName>
    </submittedName>
</protein>
<accession>A0ABR8GUC2</accession>
<name>A0ABR8GUC2_9CYAN</name>
<dbReference type="InterPro" id="IPR012334">
    <property type="entry name" value="Pectin_lyas_fold"/>
</dbReference>
<evidence type="ECO:0000313" key="4">
    <source>
        <dbReference type="Proteomes" id="UP000660380"/>
    </source>
</evidence>